<feature type="compositionally biased region" description="Polar residues" evidence="2">
    <location>
        <begin position="107"/>
        <end position="119"/>
    </location>
</feature>
<dbReference type="SUPFAM" id="SSF46934">
    <property type="entry name" value="UBA-like"/>
    <property type="match status" value="1"/>
</dbReference>
<evidence type="ECO:0000256" key="2">
    <source>
        <dbReference type="SAM" id="MobiDB-lite"/>
    </source>
</evidence>
<dbReference type="CDD" id="cd01767">
    <property type="entry name" value="UBX"/>
    <property type="match status" value="1"/>
</dbReference>
<dbReference type="Gene3D" id="3.80.10.10">
    <property type="entry name" value="Ribonuclease Inhibitor"/>
    <property type="match status" value="3"/>
</dbReference>
<dbReference type="Pfam" id="PF00789">
    <property type="entry name" value="UBX"/>
    <property type="match status" value="1"/>
</dbReference>
<dbReference type="Proteomes" id="UP001283361">
    <property type="component" value="Unassembled WGS sequence"/>
</dbReference>
<sequence>MASDSLQLDDIMATLMSMGFEWNDCQEAVTNGKLTVQAAIDWILSGKPGNVVQPSLKLNTGQHSGSLQSSSSNPFVASNIEGLKGNSSADSSSSQDTGAGIHPDTVISRSHMSEKQQQIKLDFEEKERQEVKRKLYEEKLKKKKDKERILKEIQEDREKLRLTKQAKVEVSSENIATQQTTSAAKLNQSSPETEKSTYDTASIQVRLPNGHMFRQSFSTSATLNTVWDAVYSTIKTSMNAYSGFIQPFPRREFTKEEMSNTLKFLGLVPSGSLVLKKKDVHQATALATETEAGHARSLPQAFQMGQHEAIGREEEADDDPDEEMLDDDAVTTQHQWGRGFMIGNRLGEGREEPMDDAADQDWQVMNPLDAIPGLGNHPILGHQQNNEENQHAFEGFGNRLIPEGVPGDDVHLNRTAAEMAAQAAAHRFALNPQEPAVVEERPGTSSEYQHHLYTAGSLQNLTMCVLARCLADPCKPFMSLSGLPEEILQDFIKHLMKERFLRPKLLQLMPCYLLKLALDYYPYTTNEMLHSARIFTHLHTLSLNSCTLITDAGLNSIKGMTALKVINLSGCSQITNHCFTVFSALPSLQSLILEGSGVTDAGVRQFAESGTCPQLVHLDLSRTSVTQDIFPTLKGFKKLKSLFLKQCQVSGLAGIESVGSLETLDLSETDIRTDSVLCLTRLPHLCNVSLTGTQFVQGDLALSYLKDLKLTALFLPGRSSTTDLGMAYISGFSLSALDLTNYTNVGNGGMEHIGNIRSLKKLLLTNTKISDEGVQHLQGLVNLEVLYLDKTNVSNACADVISGFKSLCELSLSTTNITSDFIKQEVLNNCINLSKLNLSRTIIGDKGILFLKLPNLQLLNLDCTGVHPYTVPDIQKNCPSLKSVTIVNLSSLPEDR</sequence>
<feature type="domain" description="UBA" evidence="3">
    <location>
        <begin position="7"/>
        <end position="46"/>
    </location>
</feature>
<dbReference type="SMART" id="SM00166">
    <property type="entry name" value="UBX"/>
    <property type="match status" value="1"/>
</dbReference>
<keyword evidence="6" id="KW-1185">Reference proteome</keyword>
<comment type="caution">
    <text evidence="5">The sequence shown here is derived from an EMBL/GenBank/DDBJ whole genome shotgun (WGS) entry which is preliminary data.</text>
</comment>
<dbReference type="Gene3D" id="1.10.8.10">
    <property type="entry name" value="DNA helicase RuvA subunit, C-terminal domain"/>
    <property type="match status" value="1"/>
</dbReference>
<dbReference type="SUPFAM" id="SSF52058">
    <property type="entry name" value="L domain-like"/>
    <property type="match status" value="1"/>
</dbReference>
<feature type="compositionally biased region" description="Polar residues" evidence="2">
    <location>
        <begin position="173"/>
        <end position="191"/>
    </location>
</feature>
<dbReference type="SUPFAM" id="SSF54236">
    <property type="entry name" value="Ubiquitin-like"/>
    <property type="match status" value="1"/>
</dbReference>
<gene>
    <name evidence="5" type="ORF">RRG08_026866</name>
</gene>
<feature type="region of interest" description="Disordered" evidence="2">
    <location>
        <begin position="55"/>
        <end position="120"/>
    </location>
</feature>
<evidence type="ECO:0000313" key="6">
    <source>
        <dbReference type="Proteomes" id="UP001283361"/>
    </source>
</evidence>
<name>A0AAE0Y5K9_9GAST</name>
<dbReference type="GO" id="GO:0005783">
    <property type="term" value="C:endoplasmic reticulum"/>
    <property type="evidence" value="ECO:0007669"/>
    <property type="project" value="TreeGrafter"/>
</dbReference>
<dbReference type="InterPro" id="IPR009060">
    <property type="entry name" value="UBA-like_sf"/>
</dbReference>
<evidence type="ECO:0000313" key="5">
    <source>
        <dbReference type="EMBL" id="KAK3733752.1"/>
    </source>
</evidence>
<dbReference type="Pfam" id="PF25372">
    <property type="entry name" value="DUF7885"/>
    <property type="match status" value="1"/>
</dbReference>
<dbReference type="InterPro" id="IPR015940">
    <property type="entry name" value="UBA"/>
</dbReference>
<dbReference type="InterPro" id="IPR029071">
    <property type="entry name" value="Ubiquitin-like_domsf"/>
</dbReference>
<dbReference type="SMART" id="SM00367">
    <property type="entry name" value="LRR_CC"/>
    <property type="match status" value="6"/>
</dbReference>
<proteinExistence type="predicted"/>
<dbReference type="Gene3D" id="3.10.20.90">
    <property type="entry name" value="Phosphatidylinositol 3-kinase Catalytic Subunit, Chain A, domain 1"/>
    <property type="match status" value="1"/>
</dbReference>
<evidence type="ECO:0000259" key="3">
    <source>
        <dbReference type="PROSITE" id="PS50030"/>
    </source>
</evidence>
<reference evidence="5" key="1">
    <citation type="journal article" date="2023" name="G3 (Bethesda)">
        <title>A reference genome for the long-term kleptoplast-retaining sea slug Elysia crispata morphotype clarki.</title>
        <authorList>
            <person name="Eastman K.E."/>
            <person name="Pendleton A.L."/>
            <person name="Shaikh M.A."/>
            <person name="Suttiyut T."/>
            <person name="Ogas R."/>
            <person name="Tomko P."/>
            <person name="Gavelis G."/>
            <person name="Widhalm J.R."/>
            <person name="Wisecaver J.H."/>
        </authorList>
    </citation>
    <scope>NUCLEOTIDE SEQUENCE</scope>
    <source>
        <strain evidence="5">ECLA1</strain>
    </source>
</reference>
<dbReference type="EMBL" id="JAWDGP010006885">
    <property type="protein sequence ID" value="KAK3733752.1"/>
    <property type="molecule type" value="Genomic_DNA"/>
</dbReference>
<evidence type="ECO:0000256" key="1">
    <source>
        <dbReference type="ARBA" id="ARBA00040925"/>
    </source>
</evidence>
<dbReference type="InterPro" id="IPR057207">
    <property type="entry name" value="FBXL15_LRR"/>
</dbReference>
<dbReference type="InterPro" id="IPR032675">
    <property type="entry name" value="LRR_dom_sf"/>
</dbReference>
<dbReference type="AlphaFoldDB" id="A0AAE0Y5K9"/>
<feature type="compositionally biased region" description="Low complexity" evidence="2">
    <location>
        <begin position="61"/>
        <end position="72"/>
    </location>
</feature>
<dbReference type="GO" id="GO:0036503">
    <property type="term" value="P:ERAD pathway"/>
    <property type="evidence" value="ECO:0007669"/>
    <property type="project" value="TreeGrafter"/>
</dbReference>
<feature type="region of interest" description="Disordered" evidence="2">
    <location>
        <begin position="173"/>
        <end position="198"/>
    </location>
</feature>
<dbReference type="PANTHER" id="PTHR46424">
    <property type="entry name" value="UBX DOMAIN-CONTAINING PROTEIN 4"/>
    <property type="match status" value="1"/>
</dbReference>
<dbReference type="InterPro" id="IPR006553">
    <property type="entry name" value="Leu-rich_rpt_Cys-con_subtyp"/>
</dbReference>
<evidence type="ECO:0000259" key="4">
    <source>
        <dbReference type="PROSITE" id="PS50033"/>
    </source>
</evidence>
<dbReference type="InterPro" id="IPR001012">
    <property type="entry name" value="UBX_dom"/>
</dbReference>
<dbReference type="PROSITE" id="PS50030">
    <property type="entry name" value="UBA"/>
    <property type="match status" value="1"/>
</dbReference>
<accession>A0AAE0Y5K9</accession>
<dbReference type="PANTHER" id="PTHR46424:SF1">
    <property type="entry name" value="UBX DOMAIN-CONTAINING PROTEIN 4"/>
    <property type="match status" value="1"/>
</dbReference>
<dbReference type="PROSITE" id="PS50033">
    <property type="entry name" value="UBX"/>
    <property type="match status" value="1"/>
</dbReference>
<organism evidence="5 6">
    <name type="scientific">Elysia crispata</name>
    <name type="common">lettuce slug</name>
    <dbReference type="NCBI Taxonomy" id="231223"/>
    <lineage>
        <taxon>Eukaryota</taxon>
        <taxon>Metazoa</taxon>
        <taxon>Spiralia</taxon>
        <taxon>Lophotrochozoa</taxon>
        <taxon>Mollusca</taxon>
        <taxon>Gastropoda</taxon>
        <taxon>Heterobranchia</taxon>
        <taxon>Euthyneura</taxon>
        <taxon>Panpulmonata</taxon>
        <taxon>Sacoglossa</taxon>
        <taxon>Placobranchoidea</taxon>
        <taxon>Plakobranchidae</taxon>
        <taxon>Elysia</taxon>
    </lineage>
</organism>
<feature type="domain" description="UBX" evidence="4">
    <location>
        <begin position="196"/>
        <end position="275"/>
    </location>
</feature>
<protein>
    <recommendedName>
        <fullName evidence="1">UBX domain-containing protein 4</fullName>
    </recommendedName>
</protein>